<dbReference type="RefSeq" id="WP_058357787.1">
    <property type="nucleotide sequence ID" value="NZ_CABKVG010000010.1"/>
</dbReference>
<evidence type="ECO:0000313" key="7">
    <source>
        <dbReference type="Proteomes" id="UP000832011"/>
    </source>
</evidence>
<evidence type="ECO:0000256" key="1">
    <source>
        <dbReference type="ARBA" id="ARBA00023002"/>
    </source>
</evidence>
<evidence type="ECO:0000259" key="4">
    <source>
        <dbReference type="Pfam" id="PF00389"/>
    </source>
</evidence>
<keyword evidence="1 3" id="KW-0560">Oxidoreductase</keyword>
<dbReference type="InterPro" id="IPR036291">
    <property type="entry name" value="NAD(P)-bd_dom_sf"/>
</dbReference>
<reference evidence="6 7" key="1">
    <citation type="journal article" date="2022" name="Res Sq">
        <title>Evolution of multicellular longitudinally dividing oral cavity symbionts (Neisseriaceae).</title>
        <authorList>
            <person name="Nyongesa S."/>
            <person name="Weber P."/>
            <person name="Bernet E."/>
            <person name="Pullido F."/>
            <person name="Nieckarz M."/>
            <person name="Delaby M."/>
            <person name="Nieves C."/>
            <person name="Viehboeck T."/>
            <person name="Krause N."/>
            <person name="Rivera-Millot A."/>
            <person name="Nakamura A."/>
            <person name="Vischer N."/>
            <person name="VanNieuwenhze M."/>
            <person name="Brun Y."/>
            <person name="Cava F."/>
            <person name="Bulgheresi S."/>
            <person name="Veyrier F."/>
        </authorList>
    </citation>
    <scope>NUCLEOTIDE SEQUENCE [LARGE SCALE GENOMIC DNA]</scope>
    <source>
        <strain evidence="6 7">SN4</strain>
    </source>
</reference>
<evidence type="ECO:0000313" key="6">
    <source>
        <dbReference type="EMBL" id="UOO88528.1"/>
    </source>
</evidence>
<keyword evidence="7" id="KW-1185">Reference proteome</keyword>
<gene>
    <name evidence="6" type="ORF">LVJ82_13780</name>
</gene>
<dbReference type="EMBL" id="CP091511">
    <property type="protein sequence ID" value="UOO88528.1"/>
    <property type="molecule type" value="Genomic_DNA"/>
</dbReference>
<dbReference type="Gene3D" id="3.40.50.720">
    <property type="entry name" value="NAD(P)-binding Rossmann-like Domain"/>
    <property type="match status" value="2"/>
</dbReference>
<name>A0ABY4DZM3_9NEIS</name>
<dbReference type="SUPFAM" id="SSF52283">
    <property type="entry name" value="Formate/glycerate dehydrogenase catalytic domain-like"/>
    <property type="match status" value="1"/>
</dbReference>
<organism evidence="6 7">
    <name type="scientific">Vitreoscilla massiliensis</name>
    <dbReference type="NCBI Taxonomy" id="1689272"/>
    <lineage>
        <taxon>Bacteria</taxon>
        <taxon>Pseudomonadati</taxon>
        <taxon>Pseudomonadota</taxon>
        <taxon>Betaproteobacteria</taxon>
        <taxon>Neisseriales</taxon>
        <taxon>Neisseriaceae</taxon>
        <taxon>Vitreoscilla</taxon>
    </lineage>
</organism>
<dbReference type="Pfam" id="PF00389">
    <property type="entry name" value="2-Hacid_dh"/>
    <property type="match status" value="1"/>
</dbReference>
<dbReference type="SUPFAM" id="SSF51735">
    <property type="entry name" value="NAD(P)-binding Rossmann-fold domains"/>
    <property type="match status" value="1"/>
</dbReference>
<sequence>MQILQIGRLSNDVNQHLERQYSACALWQQTQSGEFLQQSGADFELVVTSAAYGLNAAQIAALPNLRAVCSFGVGYDSIDVQALQQRGIALSNTPDVLTDCVADVAMGMLIDVSRGISAGDRYVRAGLWGSKQRFGMGSRVSGKKLGILGLGRIGLAIAERAQGFKMHIAYHNRHRVSALDYAYADTLQDLAAWADYLLVACPGGAATEHLVDAAVLQALGEHGFLINIARGSVVDEAALVQALAQNHIAGAALDVFEHEPNIPAALLQDERVVLTPHIGSATRETRMDMDALLLQNVAAFINKGQLLTPVS</sequence>
<feature type="domain" description="D-isomer specific 2-hydroxyacid dehydrogenase catalytic" evidence="4">
    <location>
        <begin position="15"/>
        <end position="310"/>
    </location>
</feature>
<proteinExistence type="inferred from homology"/>
<protein>
    <submittedName>
        <fullName evidence="6">2-hydroxyacid dehydrogenase</fullName>
    </submittedName>
</protein>
<dbReference type="PANTHER" id="PTHR10996:SF178">
    <property type="entry name" value="2-HYDROXYACID DEHYDROGENASE YGL185C-RELATED"/>
    <property type="match status" value="1"/>
</dbReference>
<keyword evidence="2" id="KW-0520">NAD</keyword>
<comment type="similarity">
    <text evidence="3">Belongs to the D-isomer specific 2-hydroxyacid dehydrogenase family.</text>
</comment>
<dbReference type="InterPro" id="IPR050223">
    <property type="entry name" value="D-isomer_2-hydroxyacid_DH"/>
</dbReference>
<dbReference type="InterPro" id="IPR006140">
    <property type="entry name" value="D-isomer_DH_NAD-bd"/>
</dbReference>
<accession>A0ABY4DZM3</accession>
<dbReference type="CDD" id="cd12156">
    <property type="entry name" value="HPPR"/>
    <property type="match status" value="1"/>
</dbReference>
<evidence type="ECO:0000259" key="5">
    <source>
        <dbReference type="Pfam" id="PF02826"/>
    </source>
</evidence>
<dbReference type="Proteomes" id="UP000832011">
    <property type="component" value="Chromosome"/>
</dbReference>
<dbReference type="PANTHER" id="PTHR10996">
    <property type="entry name" value="2-HYDROXYACID DEHYDROGENASE-RELATED"/>
    <property type="match status" value="1"/>
</dbReference>
<feature type="domain" description="D-isomer specific 2-hydroxyacid dehydrogenase NAD-binding" evidence="5">
    <location>
        <begin position="106"/>
        <end position="279"/>
    </location>
</feature>
<evidence type="ECO:0000256" key="2">
    <source>
        <dbReference type="ARBA" id="ARBA00023027"/>
    </source>
</evidence>
<dbReference type="Pfam" id="PF02826">
    <property type="entry name" value="2-Hacid_dh_C"/>
    <property type="match status" value="1"/>
</dbReference>
<dbReference type="InterPro" id="IPR006139">
    <property type="entry name" value="D-isomer_2_OHA_DH_cat_dom"/>
</dbReference>
<evidence type="ECO:0000256" key="3">
    <source>
        <dbReference type="RuleBase" id="RU003719"/>
    </source>
</evidence>